<dbReference type="GO" id="GO:0005524">
    <property type="term" value="F:ATP binding"/>
    <property type="evidence" value="ECO:0007669"/>
    <property type="project" value="UniProtKB-KW"/>
</dbReference>
<evidence type="ECO:0000256" key="6">
    <source>
        <dbReference type="ARBA" id="ARBA00022741"/>
    </source>
</evidence>
<comment type="function">
    <text evidence="11">ATP-dependent RNA helicase required for 60S ribosomal subunit synthesis. Involved in efficient pre-rRNA processing, predominantly at site A3, which is necessary for the normal formation of 25S and 5.8S rRNAs.</text>
</comment>
<dbReference type="PANTHER" id="PTHR47958">
    <property type="entry name" value="ATP-DEPENDENT RNA HELICASE DBP3"/>
    <property type="match status" value="1"/>
</dbReference>
<evidence type="ECO:0000256" key="4">
    <source>
        <dbReference type="ARBA" id="ARBA00022517"/>
    </source>
</evidence>
<feature type="compositionally biased region" description="Low complexity" evidence="13">
    <location>
        <begin position="94"/>
        <end position="103"/>
    </location>
</feature>
<organism evidence="16">
    <name type="scientific">Spongospora subterranea</name>
    <dbReference type="NCBI Taxonomy" id="70186"/>
    <lineage>
        <taxon>Eukaryota</taxon>
        <taxon>Sar</taxon>
        <taxon>Rhizaria</taxon>
        <taxon>Endomyxa</taxon>
        <taxon>Phytomyxea</taxon>
        <taxon>Plasmodiophorida</taxon>
        <taxon>Plasmodiophoridae</taxon>
        <taxon>Spongospora</taxon>
    </lineage>
</organism>
<evidence type="ECO:0000256" key="5">
    <source>
        <dbReference type="ARBA" id="ARBA00022552"/>
    </source>
</evidence>
<keyword evidence="4" id="KW-0690">Ribosome biogenesis</keyword>
<dbReference type="AlphaFoldDB" id="A0A0H5RR49"/>
<evidence type="ECO:0000256" key="12">
    <source>
        <dbReference type="RuleBase" id="RU000492"/>
    </source>
</evidence>
<dbReference type="EMBL" id="HACM01010757">
    <property type="protein sequence ID" value="CRZ11199.1"/>
    <property type="molecule type" value="Transcribed_RNA"/>
</dbReference>
<dbReference type="SMART" id="SM00490">
    <property type="entry name" value="HELICc"/>
    <property type="match status" value="1"/>
</dbReference>
<dbReference type="PROSITE" id="PS51192">
    <property type="entry name" value="HELICASE_ATP_BIND_1"/>
    <property type="match status" value="1"/>
</dbReference>
<keyword evidence="8 12" id="KW-0347">Helicase</keyword>
<evidence type="ECO:0000256" key="11">
    <source>
        <dbReference type="ARBA" id="ARBA00037449"/>
    </source>
</evidence>
<comment type="similarity">
    <text evidence="2">Belongs to the DEAD box helicase family. DDX5/DBP2 subfamily.</text>
</comment>
<keyword evidence="10" id="KW-0539">Nucleus</keyword>
<dbReference type="InterPro" id="IPR027417">
    <property type="entry name" value="P-loop_NTPase"/>
</dbReference>
<comment type="subcellular location">
    <subcellularLocation>
        <location evidence="1">Nucleus</location>
        <location evidence="1">Nucleolus</location>
    </subcellularLocation>
</comment>
<evidence type="ECO:0000256" key="7">
    <source>
        <dbReference type="ARBA" id="ARBA00022801"/>
    </source>
</evidence>
<evidence type="ECO:0000256" key="13">
    <source>
        <dbReference type="SAM" id="MobiDB-lite"/>
    </source>
</evidence>
<dbReference type="PROSITE" id="PS00039">
    <property type="entry name" value="DEAD_ATP_HELICASE"/>
    <property type="match status" value="1"/>
</dbReference>
<keyword evidence="9 12" id="KW-0067">ATP-binding</keyword>
<feature type="non-terminal residue" evidence="16">
    <location>
        <position position="1"/>
    </location>
</feature>
<dbReference type="CDD" id="cd00268">
    <property type="entry name" value="DEADc"/>
    <property type="match status" value="1"/>
</dbReference>
<evidence type="ECO:0000256" key="1">
    <source>
        <dbReference type="ARBA" id="ARBA00004604"/>
    </source>
</evidence>
<evidence type="ECO:0000256" key="2">
    <source>
        <dbReference type="ARBA" id="ARBA00009334"/>
    </source>
</evidence>
<dbReference type="GO" id="GO:0003676">
    <property type="term" value="F:nucleic acid binding"/>
    <property type="evidence" value="ECO:0007669"/>
    <property type="project" value="InterPro"/>
</dbReference>
<dbReference type="GO" id="GO:0003724">
    <property type="term" value="F:RNA helicase activity"/>
    <property type="evidence" value="ECO:0007669"/>
    <property type="project" value="UniProtKB-EC"/>
</dbReference>
<evidence type="ECO:0000259" key="15">
    <source>
        <dbReference type="PROSITE" id="PS51194"/>
    </source>
</evidence>
<evidence type="ECO:0000259" key="14">
    <source>
        <dbReference type="PROSITE" id="PS51192"/>
    </source>
</evidence>
<feature type="compositionally biased region" description="Basic and acidic residues" evidence="13">
    <location>
        <begin position="14"/>
        <end position="46"/>
    </location>
</feature>
<dbReference type="GO" id="GO:0016787">
    <property type="term" value="F:hydrolase activity"/>
    <property type="evidence" value="ECO:0007669"/>
    <property type="project" value="UniProtKB-KW"/>
</dbReference>
<accession>A0A0H5RR49</accession>
<evidence type="ECO:0000313" key="16">
    <source>
        <dbReference type="EMBL" id="CRZ11199.1"/>
    </source>
</evidence>
<dbReference type="InterPro" id="IPR044742">
    <property type="entry name" value="DEAD/DEAH_RhlB"/>
</dbReference>
<name>A0A0H5RR49_9EUKA</name>
<dbReference type="EC" id="3.6.4.13" evidence="3"/>
<dbReference type="InterPro" id="IPR001650">
    <property type="entry name" value="Helicase_C-like"/>
</dbReference>
<evidence type="ECO:0000256" key="8">
    <source>
        <dbReference type="ARBA" id="ARBA00022806"/>
    </source>
</evidence>
<protein>
    <recommendedName>
        <fullName evidence="3">RNA helicase</fullName>
        <ecNumber evidence="3">3.6.4.13</ecNumber>
    </recommendedName>
</protein>
<dbReference type="PROSITE" id="PS51194">
    <property type="entry name" value="HELICASE_CTER"/>
    <property type="match status" value="1"/>
</dbReference>
<feature type="domain" description="Helicase ATP-binding" evidence="14">
    <location>
        <begin position="159"/>
        <end position="338"/>
    </location>
</feature>
<evidence type="ECO:0000256" key="3">
    <source>
        <dbReference type="ARBA" id="ARBA00012552"/>
    </source>
</evidence>
<dbReference type="SMART" id="SM00487">
    <property type="entry name" value="DEXDc"/>
    <property type="match status" value="1"/>
</dbReference>
<keyword evidence="6 12" id="KW-0547">Nucleotide-binding</keyword>
<dbReference type="Gene3D" id="3.40.50.300">
    <property type="entry name" value="P-loop containing nucleotide triphosphate hydrolases"/>
    <property type="match status" value="2"/>
</dbReference>
<reference evidence="16" key="1">
    <citation type="submission" date="2015-04" db="EMBL/GenBank/DDBJ databases">
        <title>The genome sequence of the plant pathogenic Rhizarian Plasmodiophora brassicae reveals insights in its biotrophic life cycle and the origin of chitin synthesis.</title>
        <authorList>
            <person name="Schwelm A."/>
            <person name="Fogelqvist J."/>
            <person name="Knaust A."/>
            <person name="Julke S."/>
            <person name="Lilja T."/>
            <person name="Dhandapani V."/>
            <person name="Bonilla-Rosso G."/>
            <person name="Karlsson M."/>
            <person name="Shevchenko A."/>
            <person name="Choi S.R."/>
            <person name="Kim H.G."/>
            <person name="Park J.Y."/>
            <person name="Lim Y.P."/>
            <person name="Ludwig-Muller J."/>
            <person name="Dixelius C."/>
        </authorList>
    </citation>
    <scope>NUCLEOTIDE SEQUENCE</scope>
    <source>
        <tissue evidence="16">Potato root galls</tissue>
    </source>
</reference>
<keyword evidence="7 12" id="KW-0378">Hydrolase</keyword>
<sequence length="544" mass="59238">DPVSAIRKSKKKAKSVDKSSERKSGDNGDYCVKDLNPEEPLKAEKSLKKRKKTHEKPMNVEPEQIIEIVAEKPLKKKKSSKSKAKEGESETRTSIKVKSSMSSDDVKEYRQKHSIVVDDAASSNEFHPIGAFTDLGLPSSITSCISGFTNPTPIQAQCWPILLSGRDCVGIAETGSGKTLAFCLPALAHIQSHPPLSKSSKNSGPIVLVLSPTRELAMQSAEVCVGAGQASSTKTVCVYGGGNKHEQVGELKGIVHMMVATPGRLLGYIREGVISLKQVSYLVLDEADRMLDLGFEPDIRAIVAAIGDRPRQTVMFSATWPAEIQKLASEFLNNPVRVTIGSDDLSASANVKQIVEVVDGHDRDRLLDQLLKQYHDGVNRVIVFVLYKKEAIRVESTLKRKGWSCTALHGDKSQPERTASLMDFKSGKFPLLIATDVAARGLDIPKVEYVINYSFPLTIEDYIHRIGRTGRAGNKGIAHTFFTIADKAHSGELINVLNESGASVPEALMKFGGGVKKKQHALYGAHFRSTGGDAPMPSSKHVKF</sequence>
<dbReference type="Pfam" id="PF00270">
    <property type="entry name" value="DEAD"/>
    <property type="match status" value="1"/>
</dbReference>
<dbReference type="InterPro" id="IPR011545">
    <property type="entry name" value="DEAD/DEAH_box_helicase_dom"/>
</dbReference>
<dbReference type="Pfam" id="PF00271">
    <property type="entry name" value="Helicase_C"/>
    <property type="match status" value="1"/>
</dbReference>
<evidence type="ECO:0000256" key="10">
    <source>
        <dbReference type="ARBA" id="ARBA00023242"/>
    </source>
</evidence>
<evidence type="ECO:0000256" key="9">
    <source>
        <dbReference type="ARBA" id="ARBA00022840"/>
    </source>
</evidence>
<dbReference type="CDD" id="cd18787">
    <property type="entry name" value="SF2_C_DEAD"/>
    <property type="match status" value="1"/>
</dbReference>
<feature type="domain" description="Helicase C-terminal" evidence="15">
    <location>
        <begin position="366"/>
        <end position="512"/>
    </location>
</feature>
<keyword evidence="5" id="KW-0698">rRNA processing</keyword>
<dbReference type="InterPro" id="IPR000629">
    <property type="entry name" value="RNA-helicase_DEAD-box_CS"/>
</dbReference>
<dbReference type="InterPro" id="IPR014001">
    <property type="entry name" value="Helicase_ATP-bd"/>
</dbReference>
<feature type="compositionally biased region" description="Basic and acidic residues" evidence="13">
    <location>
        <begin position="83"/>
        <end position="93"/>
    </location>
</feature>
<proteinExistence type="inferred from homology"/>
<dbReference type="FunFam" id="3.40.50.300:FF:000008">
    <property type="entry name" value="ATP-dependent RNA helicase RhlB"/>
    <property type="match status" value="1"/>
</dbReference>
<feature type="region of interest" description="Disordered" evidence="13">
    <location>
        <begin position="1"/>
        <end position="104"/>
    </location>
</feature>
<dbReference type="SUPFAM" id="SSF52540">
    <property type="entry name" value="P-loop containing nucleoside triphosphate hydrolases"/>
    <property type="match status" value="1"/>
</dbReference>